<evidence type="ECO:0000256" key="1">
    <source>
        <dbReference type="SAM" id="MobiDB-lite"/>
    </source>
</evidence>
<reference evidence="2" key="1">
    <citation type="submission" date="2020-06" db="EMBL/GenBank/DDBJ databases">
        <title>WGS assembly of Ceratodon purpureus strain R40.</title>
        <authorList>
            <person name="Carey S.B."/>
            <person name="Jenkins J."/>
            <person name="Shu S."/>
            <person name="Lovell J.T."/>
            <person name="Sreedasyam A."/>
            <person name="Maumus F."/>
            <person name="Tiley G.P."/>
            <person name="Fernandez-Pozo N."/>
            <person name="Barry K."/>
            <person name="Chen C."/>
            <person name="Wang M."/>
            <person name="Lipzen A."/>
            <person name="Daum C."/>
            <person name="Saski C.A."/>
            <person name="Payton A.C."/>
            <person name="Mcbreen J.C."/>
            <person name="Conrad R.E."/>
            <person name="Kollar L.M."/>
            <person name="Olsson S."/>
            <person name="Huttunen S."/>
            <person name="Landis J.B."/>
            <person name="Wickett N.J."/>
            <person name="Johnson M.G."/>
            <person name="Rensing S.A."/>
            <person name="Grimwood J."/>
            <person name="Schmutz J."/>
            <person name="Mcdaniel S.F."/>
        </authorList>
    </citation>
    <scope>NUCLEOTIDE SEQUENCE</scope>
    <source>
        <strain evidence="2">R40</strain>
    </source>
</reference>
<evidence type="ECO:0000313" key="2">
    <source>
        <dbReference type="EMBL" id="KAG0576872.1"/>
    </source>
</evidence>
<evidence type="ECO:0000313" key="3">
    <source>
        <dbReference type="Proteomes" id="UP000822688"/>
    </source>
</evidence>
<organism evidence="2 3">
    <name type="scientific">Ceratodon purpureus</name>
    <name type="common">Fire moss</name>
    <name type="synonym">Dicranum purpureum</name>
    <dbReference type="NCBI Taxonomy" id="3225"/>
    <lineage>
        <taxon>Eukaryota</taxon>
        <taxon>Viridiplantae</taxon>
        <taxon>Streptophyta</taxon>
        <taxon>Embryophyta</taxon>
        <taxon>Bryophyta</taxon>
        <taxon>Bryophytina</taxon>
        <taxon>Bryopsida</taxon>
        <taxon>Dicranidae</taxon>
        <taxon>Pseudoditrichales</taxon>
        <taxon>Ditrichaceae</taxon>
        <taxon>Ceratodon</taxon>
    </lineage>
</organism>
<dbReference type="AlphaFoldDB" id="A0A8T0I0A8"/>
<dbReference type="EMBL" id="CM026425">
    <property type="protein sequence ID" value="KAG0576872.1"/>
    <property type="molecule type" value="Genomic_DNA"/>
</dbReference>
<accession>A0A8T0I0A8</accession>
<dbReference type="Proteomes" id="UP000822688">
    <property type="component" value="Chromosome 5"/>
</dbReference>
<name>A0A8T0I0A8_CERPU</name>
<feature type="compositionally biased region" description="Basic and acidic residues" evidence="1">
    <location>
        <begin position="160"/>
        <end position="170"/>
    </location>
</feature>
<feature type="region of interest" description="Disordered" evidence="1">
    <location>
        <begin position="146"/>
        <end position="185"/>
    </location>
</feature>
<keyword evidence="3" id="KW-1185">Reference proteome</keyword>
<sequence length="185" mass="21093">MLIETMGKAMSKMMGTTAVAPPQAVNPSGAVAPSQDDIQDWQLVATEEPRRWRRDKPEQDVGRTLTDKRPDRLYAIGYCSTKLPRYEVLREWVATTFPDSDRRRNPNMLRNGFFEVKFRSSHARDRALAGSPYALEGTVITLFPWSKDPKRPKVPSKVTPEPHEPQRQNFEEIEGDQPVAVTISR</sequence>
<protein>
    <submittedName>
        <fullName evidence="2">Uncharacterized protein</fullName>
    </submittedName>
</protein>
<comment type="caution">
    <text evidence="2">The sequence shown here is derived from an EMBL/GenBank/DDBJ whole genome shotgun (WGS) entry which is preliminary data.</text>
</comment>
<proteinExistence type="predicted"/>
<gene>
    <name evidence="2" type="ORF">KC19_5G114700</name>
</gene>